<accession>A0ABD3WBK1</accession>
<feature type="domain" description="CUB" evidence="4">
    <location>
        <begin position="1"/>
        <end position="116"/>
    </location>
</feature>
<dbReference type="InterPro" id="IPR002172">
    <property type="entry name" value="LDrepeatLR_classA_rpt"/>
</dbReference>
<dbReference type="PROSITE" id="PS50068">
    <property type="entry name" value="LDLRA_2"/>
    <property type="match status" value="1"/>
</dbReference>
<comment type="caution">
    <text evidence="5">The sequence shown here is derived from an EMBL/GenBank/DDBJ whole genome shotgun (WGS) entry which is preliminary data.</text>
</comment>
<evidence type="ECO:0000313" key="6">
    <source>
        <dbReference type="EMBL" id="KAL3871312.1"/>
    </source>
</evidence>
<dbReference type="AlphaFoldDB" id="A0ABD3WBK1"/>
<dbReference type="SUPFAM" id="SSF57424">
    <property type="entry name" value="LDL receptor-like module"/>
    <property type="match status" value="1"/>
</dbReference>
<dbReference type="InterPro" id="IPR036055">
    <property type="entry name" value="LDL_receptor-like_sf"/>
</dbReference>
<dbReference type="CDD" id="cd00112">
    <property type="entry name" value="LDLa"/>
    <property type="match status" value="1"/>
</dbReference>
<dbReference type="Pfam" id="PF00057">
    <property type="entry name" value="Ldl_recept_a"/>
    <property type="match status" value="1"/>
</dbReference>
<name>A0ABD3WBK1_SINWO</name>
<sequence length="240" mass="26733">MEGEQSVAGRLLLTRTKHYQGMLSCSLTIQVPEDKKIILVFRSLEIEYEPLCDDDYLQMFDGMNTSAPTVQGLARRICGHKKPAGSYITTGRHVTVHFNSDTHKQDDGFDLVFTSFHTEKCDQNEYRCRNGRCISNRLECNGYNNCGDGSDECHLTPNAVLGIVIGVFLLTIIAVGGIVVFRKKRLESKRRMGGKKSNKSTVSSAIEHVIQAKTQGDNHVAIPVDLIQELAPVKVRSKSF</sequence>
<gene>
    <name evidence="5" type="ORF">ACJMK2_039287</name>
    <name evidence="6" type="ORF">ACJMK2_039319</name>
</gene>
<dbReference type="SUPFAM" id="SSF49854">
    <property type="entry name" value="Spermadhesin, CUB domain"/>
    <property type="match status" value="1"/>
</dbReference>
<evidence type="ECO:0000313" key="7">
    <source>
        <dbReference type="Proteomes" id="UP001634394"/>
    </source>
</evidence>
<dbReference type="SMART" id="SM00042">
    <property type="entry name" value="CUB"/>
    <property type="match status" value="1"/>
</dbReference>
<reference evidence="5 7" key="1">
    <citation type="submission" date="2024-11" db="EMBL/GenBank/DDBJ databases">
        <title>Chromosome-level genome assembly of the freshwater bivalve Anodonta woodiana.</title>
        <authorList>
            <person name="Chen X."/>
        </authorList>
    </citation>
    <scope>NUCLEOTIDE SEQUENCE [LARGE SCALE GENOMIC DNA]</scope>
    <source>
        <strain evidence="5">MN2024</strain>
        <tissue evidence="5">Gills</tissue>
    </source>
</reference>
<keyword evidence="3" id="KW-0812">Transmembrane</keyword>
<dbReference type="SMART" id="SM00192">
    <property type="entry name" value="LDLa"/>
    <property type="match status" value="1"/>
</dbReference>
<evidence type="ECO:0000256" key="1">
    <source>
        <dbReference type="ARBA" id="ARBA00023157"/>
    </source>
</evidence>
<proteinExistence type="predicted"/>
<dbReference type="PANTHER" id="PTHR24652:SF69">
    <property type="entry name" value="CUB DOMAIN-CONTAINING PROTEIN"/>
    <property type="match status" value="1"/>
</dbReference>
<protein>
    <recommendedName>
        <fullName evidence="4">CUB domain-containing protein</fullName>
    </recommendedName>
</protein>
<dbReference type="InterPro" id="IPR035914">
    <property type="entry name" value="Sperma_CUB_dom_sf"/>
</dbReference>
<dbReference type="PANTHER" id="PTHR24652">
    <property type="entry name" value="LOW-DENSITY LIPOPROTEIN RECEPTOR CLASS A DOMAIN-CONTAINING PROTEIN 2"/>
    <property type="match status" value="1"/>
</dbReference>
<feature type="disulfide bond" evidence="2">
    <location>
        <begin position="128"/>
        <end position="146"/>
    </location>
</feature>
<evidence type="ECO:0000256" key="3">
    <source>
        <dbReference type="SAM" id="Phobius"/>
    </source>
</evidence>
<dbReference type="PROSITE" id="PS01180">
    <property type="entry name" value="CUB"/>
    <property type="match status" value="1"/>
</dbReference>
<dbReference type="InterPro" id="IPR042333">
    <property type="entry name" value="LRAD2/Mig-13-like"/>
</dbReference>
<keyword evidence="3" id="KW-0472">Membrane</keyword>
<keyword evidence="1 2" id="KW-1015">Disulfide bond</keyword>
<dbReference type="Gene3D" id="2.60.120.290">
    <property type="entry name" value="Spermadhesin, CUB domain"/>
    <property type="match status" value="1"/>
</dbReference>
<evidence type="ECO:0000256" key="2">
    <source>
        <dbReference type="PROSITE-ProRule" id="PRU00124"/>
    </source>
</evidence>
<evidence type="ECO:0000259" key="4">
    <source>
        <dbReference type="PROSITE" id="PS01180"/>
    </source>
</evidence>
<organism evidence="5 7">
    <name type="scientific">Sinanodonta woodiana</name>
    <name type="common">Chinese pond mussel</name>
    <name type="synonym">Anodonta woodiana</name>
    <dbReference type="NCBI Taxonomy" id="1069815"/>
    <lineage>
        <taxon>Eukaryota</taxon>
        <taxon>Metazoa</taxon>
        <taxon>Spiralia</taxon>
        <taxon>Lophotrochozoa</taxon>
        <taxon>Mollusca</taxon>
        <taxon>Bivalvia</taxon>
        <taxon>Autobranchia</taxon>
        <taxon>Heteroconchia</taxon>
        <taxon>Palaeoheterodonta</taxon>
        <taxon>Unionida</taxon>
        <taxon>Unionoidea</taxon>
        <taxon>Unionidae</taxon>
        <taxon>Unioninae</taxon>
        <taxon>Sinanodonta</taxon>
    </lineage>
</organism>
<dbReference type="Proteomes" id="UP001634394">
    <property type="component" value="Unassembled WGS sequence"/>
</dbReference>
<comment type="caution">
    <text evidence="2">Lacks conserved residue(s) required for the propagation of feature annotation.</text>
</comment>
<dbReference type="EMBL" id="JBJQND010000007">
    <property type="protein sequence ID" value="KAL3871280.1"/>
    <property type="molecule type" value="Genomic_DNA"/>
</dbReference>
<keyword evidence="3" id="KW-1133">Transmembrane helix</keyword>
<dbReference type="Gene3D" id="4.10.400.10">
    <property type="entry name" value="Low-density Lipoprotein Receptor"/>
    <property type="match status" value="1"/>
</dbReference>
<evidence type="ECO:0000313" key="5">
    <source>
        <dbReference type="EMBL" id="KAL3871280.1"/>
    </source>
</evidence>
<dbReference type="Pfam" id="PF00431">
    <property type="entry name" value="CUB"/>
    <property type="match status" value="1"/>
</dbReference>
<feature type="transmembrane region" description="Helical" evidence="3">
    <location>
        <begin position="159"/>
        <end position="181"/>
    </location>
</feature>
<keyword evidence="7" id="KW-1185">Reference proteome</keyword>
<dbReference type="CDD" id="cd00041">
    <property type="entry name" value="CUB"/>
    <property type="match status" value="1"/>
</dbReference>
<dbReference type="InterPro" id="IPR000859">
    <property type="entry name" value="CUB_dom"/>
</dbReference>
<feature type="disulfide bond" evidence="2">
    <location>
        <begin position="121"/>
        <end position="133"/>
    </location>
</feature>
<dbReference type="EMBL" id="JBJQND010000007">
    <property type="protein sequence ID" value="KAL3871312.1"/>
    <property type="molecule type" value="Genomic_DNA"/>
</dbReference>